<feature type="compositionally biased region" description="Low complexity" evidence="13">
    <location>
        <begin position="180"/>
        <end position="193"/>
    </location>
</feature>
<keyword evidence="2" id="KW-0813">Transport</keyword>
<dbReference type="InterPro" id="IPR042235">
    <property type="entry name" value="ZP-C_dom"/>
</dbReference>
<evidence type="ECO:0000256" key="6">
    <source>
        <dbReference type="ARBA" id="ARBA00022927"/>
    </source>
</evidence>
<evidence type="ECO:0000313" key="19">
    <source>
        <dbReference type="EMBL" id="ETE69244.1"/>
    </source>
</evidence>
<feature type="disulfide bond" evidence="12">
    <location>
        <begin position="603"/>
        <end position="664"/>
    </location>
</feature>
<dbReference type="InterPro" id="IPR000859">
    <property type="entry name" value="CUB_dom"/>
</dbReference>
<feature type="domain" description="SRCR" evidence="17">
    <location>
        <begin position="458"/>
        <end position="500"/>
    </location>
</feature>
<feature type="domain" description="SRCR" evidence="17">
    <location>
        <begin position="501"/>
        <end position="543"/>
    </location>
</feature>
<evidence type="ECO:0000259" key="16">
    <source>
        <dbReference type="PROSITE" id="PS01180"/>
    </source>
</evidence>
<dbReference type="Gene3D" id="2.60.40.3210">
    <property type="entry name" value="Zona pellucida, ZP-N domain"/>
    <property type="match status" value="1"/>
</dbReference>
<evidence type="ECO:0000256" key="12">
    <source>
        <dbReference type="PROSITE-ProRule" id="PRU00196"/>
    </source>
</evidence>
<evidence type="ECO:0000313" key="20">
    <source>
        <dbReference type="Proteomes" id="UP000018936"/>
    </source>
</evidence>
<feature type="domain" description="CUB" evidence="16">
    <location>
        <begin position="1213"/>
        <end position="1324"/>
    </location>
</feature>
<reference evidence="19 20" key="1">
    <citation type="journal article" date="2013" name="Proc. Natl. Acad. Sci. U.S.A.">
        <title>The king cobra genome reveals dynamic gene evolution and adaptation in the snake venom system.</title>
        <authorList>
            <person name="Vonk F.J."/>
            <person name="Casewell N.R."/>
            <person name="Henkel C.V."/>
            <person name="Heimberg A.M."/>
            <person name="Jansen H.J."/>
            <person name="McCleary R.J."/>
            <person name="Kerkkamp H.M."/>
            <person name="Vos R.A."/>
            <person name="Guerreiro I."/>
            <person name="Calvete J.J."/>
            <person name="Wuster W."/>
            <person name="Woods A.E."/>
            <person name="Logan J.M."/>
            <person name="Harrison R.A."/>
            <person name="Castoe T.A."/>
            <person name="de Koning A.P."/>
            <person name="Pollock D.D."/>
            <person name="Yandell M."/>
            <person name="Calderon D."/>
            <person name="Renjifo C."/>
            <person name="Currier R.B."/>
            <person name="Salgado D."/>
            <person name="Pla D."/>
            <person name="Sanz L."/>
            <person name="Hyder A.S."/>
            <person name="Ribeiro J.M."/>
            <person name="Arntzen J.W."/>
            <person name="van den Thillart G.E."/>
            <person name="Boetzer M."/>
            <person name="Pirovano W."/>
            <person name="Dirks R.P."/>
            <person name="Spaink H.P."/>
            <person name="Duboule D."/>
            <person name="McGlinn E."/>
            <person name="Kini R.M."/>
            <person name="Richardson M.K."/>
        </authorList>
    </citation>
    <scope>NUCLEOTIDE SEQUENCE</scope>
    <source>
        <tissue evidence="19">Blood</tissue>
    </source>
</reference>
<evidence type="ECO:0000256" key="1">
    <source>
        <dbReference type="ARBA" id="ARBA00009931"/>
    </source>
</evidence>
<evidence type="ECO:0000256" key="13">
    <source>
        <dbReference type="SAM" id="MobiDB-lite"/>
    </source>
</evidence>
<dbReference type="SMART" id="SM00202">
    <property type="entry name" value="SR"/>
    <property type="match status" value="5"/>
</dbReference>
<dbReference type="Pfam" id="PF00100">
    <property type="entry name" value="Zona_pellucida"/>
    <property type="match status" value="2"/>
</dbReference>
<dbReference type="InterPro" id="IPR001507">
    <property type="entry name" value="ZP_dom"/>
</dbReference>
<dbReference type="EMBL" id="AZIM01000810">
    <property type="protein sequence ID" value="ETE69244.1"/>
    <property type="molecule type" value="Genomic_DNA"/>
</dbReference>
<keyword evidence="5" id="KW-0677">Repeat</keyword>
<dbReference type="FunFam" id="2.60.40.4100:FF:000005">
    <property type="entry name" value="Deleted in malignant brain tumors 1"/>
    <property type="match status" value="1"/>
</dbReference>
<feature type="domain" description="CUB" evidence="16">
    <location>
        <begin position="1098"/>
        <end position="1206"/>
    </location>
</feature>
<evidence type="ECO:0000259" key="17">
    <source>
        <dbReference type="PROSITE" id="PS50287"/>
    </source>
</evidence>
<dbReference type="InterPro" id="IPR055355">
    <property type="entry name" value="ZP-C"/>
</dbReference>
<keyword evidence="4 15" id="KW-0732">Signal</keyword>
<feature type="region of interest" description="Disordered" evidence="13">
    <location>
        <begin position="179"/>
        <end position="201"/>
    </location>
</feature>
<keyword evidence="6" id="KW-0653">Protein transport</keyword>
<feature type="disulfide bond" evidence="12">
    <location>
        <begin position="590"/>
        <end position="654"/>
    </location>
</feature>
<feature type="disulfide bond" evidence="12">
    <location>
        <begin position="386"/>
        <end position="447"/>
    </location>
</feature>
<dbReference type="Pfam" id="PF00431">
    <property type="entry name" value="CUB"/>
    <property type="match status" value="3"/>
</dbReference>
<evidence type="ECO:0000256" key="14">
    <source>
        <dbReference type="SAM" id="Phobius"/>
    </source>
</evidence>
<dbReference type="FunFam" id="2.60.120.290:FF:000005">
    <property type="entry name" value="Procollagen C-endopeptidase enhancer 1"/>
    <property type="match status" value="1"/>
</dbReference>
<evidence type="ECO:0000256" key="11">
    <source>
        <dbReference type="ARBA" id="ARBA00047200"/>
    </source>
</evidence>
<dbReference type="SMART" id="SM00042">
    <property type="entry name" value="CUB"/>
    <property type="match status" value="3"/>
</dbReference>
<feature type="disulfide bond" evidence="12">
    <location>
        <begin position="304"/>
        <end position="314"/>
    </location>
</feature>
<dbReference type="GO" id="GO:0016020">
    <property type="term" value="C:membrane"/>
    <property type="evidence" value="ECO:0007669"/>
    <property type="project" value="InterPro"/>
</dbReference>
<dbReference type="PANTHER" id="PTHR48071:SF27">
    <property type="entry name" value="SCAVENGER RECEPTOR CYSTEINE-RICH TYPE 1 PROTEIN M130-LIKE"/>
    <property type="match status" value="1"/>
</dbReference>
<keyword evidence="14" id="KW-1133">Transmembrane helix</keyword>
<dbReference type="PANTHER" id="PTHR48071">
    <property type="entry name" value="SRCR DOMAIN-CONTAINING PROTEIN"/>
    <property type="match status" value="1"/>
</dbReference>
<feature type="signal peptide" evidence="15">
    <location>
        <begin position="1"/>
        <end position="23"/>
    </location>
</feature>
<dbReference type="Proteomes" id="UP000018936">
    <property type="component" value="Unassembled WGS sequence"/>
</dbReference>
<name>V8P3U5_OPHHA</name>
<proteinExistence type="inferred from homology"/>
<feature type="domain" description="CUB" evidence="16">
    <location>
        <begin position="732"/>
        <end position="845"/>
    </location>
</feature>
<dbReference type="InterPro" id="IPR036772">
    <property type="entry name" value="SRCR-like_dom_sf"/>
</dbReference>
<keyword evidence="14" id="KW-0812">Transmembrane</keyword>
<evidence type="ECO:0000256" key="2">
    <source>
        <dbReference type="ARBA" id="ARBA00022448"/>
    </source>
</evidence>
<dbReference type="SUPFAM" id="SSF56487">
    <property type="entry name" value="SRCR-like"/>
    <property type="match status" value="6"/>
</dbReference>
<evidence type="ECO:0000256" key="3">
    <source>
        <dbReference type="ARBA" id="ARBA00022473"/>
    </source>
</evidence>
<keyword evidence="7 12" id="KW-1015">Disulfide bond</keyword>
<accession>V8P3U5</accession>
<feature type="disulfide bond" evidence="12">
    <location>
        <begin position="373"/>
        <end position="437"/>
    </location>
</feature>
<dbReference type="CDD" id="cd00041">
    <property type="entry name" value="CUB"/>
    <property type="match status" value="3"/>
</dbReference>
<feature type="transmembrane region" description="Helical" evidence="14">
    <location>
        <begin position="1625"/>
        <end position="1649"/>
    </location>
</feature>
<dbReference type="PROSITE" id="PS50287">
    <property type="entry name" value="SRCR_2"/>
    <property type="match status" value="6"/>
</dbReference>
<feature type="disulfide bond" evidence="12">
    <location>
        <begin position="95"/>
        <end position="105"/>
    </location>
</feature>
<sequence>MGPQKLFPWMLLIHAALLQESGTQELRLVNGWNRCAGRLEVYYRGIWGTVCDDYFNPINAHIACSQLACGNATKVVGWAYFGQGSGNISLDDVKCTGNEPTIWDCVHAGWFNHDCAHNEDVGVICSDAELLPTDLSTTSSDLTTQEIRDSTYFPTKTHFETTQPATEKEITPTMRTTEMSYRTTTSSKTTHSISQKEETVTPGLAATSQGTVEELKTSSPTSMIGTTISNPGKSLRLVNGEDKCHGRIEVFYNGSWGTICDDGWDMNDARVVCKQLACGEAIQALPNAAFGEGTGNIFLDQVQCQGNESSLEDCSHKPWGVHDCRHKEDAGVICSGPAVTTPPPEKSLRLVNGEDKCRGRIEVFYDGSWGTICDDGWDMNDAQVVCKQLACGEAIQALPNAAFGEGTGSIFLDQIQCQGNELSLEECSHKPWGVHDCRHKEDAGVICSGPALTKPPPGTGSIFLDELKCQGNESSLEECSHKPWGIHNCRHKEDAGVICSGTGSIFLDELKCQGNESSLEECSHKPWGIHNCRHKEDAGVICSGPAVTTSAPKSALVMTTSSLTVRLMNGKNRCQGRLEIFHNGNWGTVCDDGWDLPDAKVVCRQLACGEVMEATNEAYFGQGTGNILLENVQCKGNESSIEECSNSGWGIHHCDHKEDAGVICSETVSLTTKNPIILTPTKNTSNVPVWALTTQNPSTRPVPAVTTPYPIIPASKSVAFPNTKKPTPSGKCLYGCKLTGPSGSFSSPFYPSNYPKNSYCVWEIEVEERRHVELRFEDFRVEITRFCTLDYVEIFDGPFSTSTSFGKICWNPRKRYISSSNKMRVVFVSDSSMSEKGFLAHYREVPPRKTVITTLPPPPPPPPTTTMATVATLPDDTTDFVTLSCYTEYMKAVIGKQYLISKGCLDCNLYISEATCTPDISKDKFTFYIPYDGCGTKRENYGKISTFTNIVSSTGNGINPQFRFICKMEPSKNMEVTHNIDEFECPKQGPKFHMEFLFYDSPFFKQPINNMGYFMNLNQNAYIQATLYSFNRNQILFIDSCVASPNRYDFKTETYIMINRGKMSTLREYASATIFLAFFFGLSFAEQNLKLQERNTTCVKTLMRNYQAMPIQLNASENCIWEIKGERDTNQTIRLIFSYVEFSPLSSCDEEHIEIYDGPSTNSPVLGRICHTQDSAFQSSSSALTFRISTGSTNFTRKIHALYYYISPDTPRCGGYFTGPEGTFNSPNYPKKHPILTYCVWHIETEPYTQINLIFKDILLEIDEYCRYDFLAIFDGPTSNSPLIKKVCGHSTPTFKSSSNAMTIVMSTDYANSYRGFSARYTTTPISQPNTSLSCSSDRMTITLSNFYLASLNYNASFLYLNDQTCKPTSYNPVIFSFPINSCGTIKKTEGQSISYSNIVTALPAGLMITRQKKVEIVAKCIMENNSTVEIVYVTESEHLDNTTTVGRYNLSMSFYETDSFSKPIFETPYFVDLNQMLYAQISLHSSDPNLVVFVDTCTASPDLNSNSPNYDLVKSGCTKDDTFMAYPILEHYGRFRFRSFRFLKYYPSVYLRCEVLICDSKDSNSRCTKGCVSRHKREISSYKWKGDAVIGPLRLKREESSMDRSAVSSEVYPEESLKAQPQTLYILAFVVLATNTVFLVGLAAKHLITRETGYRYQKLSN</sequence>
<protein>
    <recommendedName>
        <fullName evidence="10">Scavenger receptor cysteine-rich domain-containing protein DMBT1</fullName>
    </recommendedName>
    <alternativeName>
        <fullName evidence="11">Deleted in malignant brain tumors 1 protein</fullName>
    </alternativeName>
    <alternativeName>
        <fullName evidence="9">Hensin</fullName>
    </alternativeName>
</protein>
<dbReference type="FunFam" id="2.60.120.290:FF:000013">
    <property type="entry name" value="Membrane frizzled-related protein"/>
    <property type="match status" value="1"/>
</dbReference>
<dbReference type="PROSITE" id="PS01180">
    <property type="entry name" value="CUB"/>
    <property type="match status" value="3"/>
</dbReference>
<keyword evidence="20" id="KW-1185">Reference proteome</keyword>
<feature type="disulfide bond" evidence="12">
    <location>
        <begin position="64"/>
        <end position="125"/>
    </location>
</feature>
<feature type="disulfide bond" evidence="12">
    <location>
        <begin position="51"/>
        <end position="115"/>
    </location>
</feature>
<dbReference type="Gene3D" id="2.60.120.290">
    <property type="entry name" value="Spermadhesin, CUB domain"/>
    <property type="match status" value="3"/>
</dbReference>
<feature type="domain" description="SRCR" evidence="17">
    <location>
        <begin position="348"/>
        <end position="448"/>
    </location>
</feature>
<feature type="domain" description="SRCR" evidence="17">
    <location>
        <begin position="26"/>
        <end position="126"/>
    </location>
</feature>
<evidence type="ECO:0000256" key="15">
    <source>
        <dbReference type="SAM" id="SignalP"/>
    </source>
</evidence>
<comment type="caution">
    <text evidence="19">The sequence shown here is derived from an EMBL/GenBank/DDBJ whole genome shotgun (WGS) entry which is preliminary data.</text>
</comment>
<dbReference type="Gene3D" id="2.60.40.4100">
    <property type="entry name" value="Zona pellucida, ZP-C domain"/>
    <property type="match status" value="2"/>
</dbReference>
<comment type="similarity">
    <text evidence="1">Belongs to the DMBT1 family.</text>
</comment>
<feature type="domain" description="SRCR" evidence="17">
    <location>
        <begin position="235"/>
        <end position="335"/>
    </location>
</feature>
<dbReference type="InterPro" id="IPR001190">
    <property type="entry name" value="SRCR"/>
</dbReference>
<gene>
    <name evidence="19" type="primary">CUZD1</name>
    <name evidence="19" type="ORF">L345_04963</name>
</gene>
<feature type="domain" description="ZP" evidence="18">
    <location>
        <begin position="1334"/>
        <end position="1575"/>
    </location>
</feature>
<keyword evidence="14" id="KW-0472">Membrane</keyword>
<feature type="disulfide bond" evidence="12">
    <location>
        <begin position="469"/>
        <end position="479"/>
    </location>
</feature>
<dbReference type="PRINTS" id="PR00258">
    <property type="entry name" value="SPERACTRCPTR"/>
</dbReference>
<dbReference type="InterPro" id="IPR055356">
    <property type="entry name" value="ZP-N"/>
</dbReference>
<dbReference type="PROSITE" id="PS51034">
    <property type="entry name" value="ZP_2"/>
    <property type="match status" value="1"/>
</dbReference>
<evidence type="ECO:0000256" key="4">
    <source>
        <dbReference type="ARBA" id="ARBA00022729"/>
    </source>
</evidence>
<feature type="disulfide bond" evidence="12">
    <location>
        <begin position="417"/>
        <end position="427"/>
    </location>
</feature>
<keyword evidence="8" id="KW-0325">Glycoprotein</keyword>
<evidence type="ECO:0000256" key="9">
    <source>
        <dbReference type="ARBA" id="ARBA00030560"/>
    </source>
</evidence>
<feature type="disulfide bond" evidence="12">
    <location>
        <begin position="512"/>
        <end position="522"/>
    </location>
</feature>
<feature type="chain" id="PRO_5004771237" description="Scavenger receptor cysteine-rich domain-containing protein DMBT1" evidence="15">
    <location>
        <begin position="24"/>
        <end position="1662"/>
    </location>
</feature>
<dbReference type="FunFam" id="3.10.250.10:FF:000006">
    <property type="entry name" value="neurotrypsin isoform X2"/>
    <property type="match status" value="3"/>
</dbReference>
<comment type="caution">
    <text evidence="12">Lacks conserved residue(s) required for the propagation of feature annotation.</text>
</comment>
<dbReference type="InterPro" id="IPR035914">
    <property type="entry name" value="Sperma_CUB_dom_sf"/>
</dbReference>
<evidence type="ECO:0000256" key="10">
    <source>
        <dbReference type="ARBA" id="ARBA00047197"/>
    </source>
</evidence>
<evidence type="ECO:0000256" key="5">
    <source>
        <dbReference type="ARBA" id="ARBA00022737"/>
    </source>
</evidence>
<evidence type="ECO:0000256" key="7">
    <source>
        <dbReference type="ARBA" id="ARBA00023157"/>
    </source>
</evidence>
<dbReference type="OrthoDB" id="10063988at2759"/>
<feature type="disulfide bond" evidence="12">
    <location>
        <begin position="273"/>
        <end position="334"/>
    </location>
</feature>
<dbReference type="SMART" id="SM00241">
    <property type="entry name" value="ZP"/>
    <property type="match status" value="1"/>
</dbReference>
<dbReference type="Pfam" id="PF00530">
    <property type="entry name" value="SRCR"/>
    <property type="match status" value="6"/>
</dbReference>
<dbReference type="Pfam" id="PF23344">
    <property type="entry name" value="ZP-N"/>
    <property type="match status" value="1"/>
</dbReference>
<dbReference type="SUPFAM" id="SSF49854">
    <property type="entry name" value="Spermadhesin, CUB domain"/>
    <property type="match status" value="3"/>
</dbReference>
<feature type="disulfide bond" evidence="12">
    <location>
        <begin position="634"/>
        <end position="644"/>
    </location>
</feature>
<feature type="disulfide bond" evidence="12">
    <location>
        <begin position="260"/>
        <end position="324"/>
    </location>
</feature>
<evidence type="ECO:0000259" key="18">
    <source>
        <dbReference type="PROSITE" id="PS51034"/>
    </source>
</evidence>
<feature type="domain" description="SRCR" evidence="17">
    <location>
        <begin position="565"/>
        <end position="665"/>
    </location>
</feature>
<keyword evidence="3" id="KW-0217">Developmental protein</keyword>
<organism evidence="19 20">
    <name type="scientific">Ophiophagus hannah</name>
    <name type="common">King cobra</name>
    <name type="synonym">Naja hannah</name>
    <dbReference type="NCBI Taxonomy" id="8665"/>
    <lineage>
        <taxon>Eukaryota</taxon>
        <taxon>Metazoa</taxon>
        <taxon>Chordata</taxon>
        <taxon>Craniata</taxon>
        <taxon>Vertebrata</taxon>
        <taxon>Euteleostomi</taxon>
        <taxon>Lepidosauria</taxon>
        <taxon>Squamata</taxon>
        <taxon>Bifurcata</taxon>
        <taxon>Unidentata</taxon>
        <taxon>Episquamata</taxon>
        <taxon>Toxicofera</taxon>
        <taxon>Serpentes</taxon>
        <taxon>Colubroidea</taxon>
        <taxon>Elapidae</taxon>
        <taxon>Elapinae</taxon>
        <taxon>Ophiophagus</taxon>
    </lineage>
</organism>
<dbReference type="FunFam" id="3.10.250.10:FF:000003">
    <property type="entry name" value="Deleted in malignant brain tumors 1"/>
    <property type="match status" value="1"/>
</dbReference>
<dbReference type="Gene3D" id="3.10.250.10">
    <property type="entry name" value="SRCR-like domain"/>
    <property type="match status" value="6"/>
</dbReference>
<evidence type="ECO:0000256" key="8">
    <source>
        <dbReference type="ARBA" id="ARBA00023180"/>
    </source>
</evidence>
<dbReference type="GO" id="GO:0015031">
    <property type="term" value="P:protein transport"/>
    <property type="evidence" value="ECO:0007669"/>
    <property type="project" value="UniProtKB-KW"/>
</dbReference>